<comment type="caution">
    <text evidence="4">The sequence shown here is derived from an EMBL/GenBank/DDBJ whole genome shotgun (WGS) entry which is preliminary data.</text>
</comment>
<comment type="similarity">
    <text evidence="1">Belongs to the nitroreductase family.</text>
</comment>
<feature type="domain" description="Nitroreductase" evidence="3">
    <location>
        <begin position="66"/>
        <end position="152"/>
    </location>
</feature>
<keyword evidence="5" id="KW-1185">Reference proteome</keyword>
<evidence type="ECO:0000259" key="3">
    <source>
        <dbReference type="Pfam" id="PF00881"/>
    </source>
</evidence>
<dbReference type="InterPro" id="IPR029479">
    <property type="entry name" value="Nitroreductase"/>
</dbReference>
<dbReference type="SUPFAM" id="SSF55469">
    <property type="entry name" value="FMN-dependent nitroreductase-like"/>
    <property type="match status" value="1"/>
</dbReference>
<dbReference type="Proteomes" id="UP000222564">
    <property type="component" value="Unassembled WGS sequence"/>
</dbReference>
<protein>
    <submittedName>
        <fullName evidence="4">NADH dehydrogenase</fullName>
    </submittedName>
</protein>
<reference evidence="4 5" key="1">
    <citation type="submission" date="2013-09" db="EMBL/GenBank/DDBJ databases">
        <title>Biodegradation of hydrocarbons in the deep terrestrial subsurface : characterization of a microbial consortium composed of two Desulfotomaculum species originating from a deep geological formation.</title>
        <authorList>
            <person name="Aullo T."/>
            <person name="Berlendis S."/>
            <person name="Lascourreges J.-F."/>
            <person name="Dessort D."/>
            <person name="Saint-Laurent S."/>
            <person name="Schraauwers B."/>
            <person name="Mas J."/>
            <person name="Magot M."/>
            <person name="Ranchou-Peyruse A."/>
        </authorList>
    </citation>
    <scope>NUCLEOTIDE SEQUENCE [LARGE SCALE GENOMIC DNA]</scope>
    <source>
        <strain evidence="4 5">Bs107</strain>
    </source>
</reference>
<evidence type="ECO:0000313" key="4">
    <source>
        <dbReference type="EMBL" id="PHJ38408.1"/>
    </source>
</evidence>
<dbReference type="Pfam" id="PF00881">
    <property type="entry name" value="Nitroreductase"/>
    <property type="match status" value="2"/>
</dbReference>
<dbReference type="EMBL" id="AWQQ01000051">
    <property type="protein sequence ID" value="PHJ38408.1"/>
    <property type="molecule type" value="Genomic_DNA"/>
</dbReference>
<sequence length="173" mass="18691">MTKDVIEAIEQRSSVRSFTSEPVAEATVGRLVEAALRAPSAGNLQPWKLVVVFKEEVRQALAGACERESFIADAPVNIVVCLEQGKSAKVYGQRGEAYQYQDIGAAIENMLLAATGYGLSTCWVAAFQEDKVSQILQLGGDLRPVAIIAVGHTKEQPEPVAQRNADDVLKVIH</sequence>
<dbReference type="RefSeq" id="WP_099083019.1">
    <property type="nucleotide sequence ID" value="NZ_AWQQ01000051.1"/>
</dbReference>
<dbReference type="PANTHER" id="PTHR43673">
    <property type="entry name" value="NAD(P)H NITROREDUCTASE YDGI-RELATED"/>
    <property type="match status" value="1"/>
</dbReference>
<dbReference type="AlphaFoldDB" id="A0A2C6ME56"/>
<evidence type="ECO:0000256" key="2">
    <source>
        <dbReference type="ARBA" id="ARBA00023002"/>
    </source>
</evidence>
<dbReference type="InterPro" id="IPR000415">
    <property type="entry name" value="Nitroreductase-like"/>
</dbReference>
<feature type="domain" description="Nitroreductase" evidence="3">
    <location>
        <begin position="9"/>
        <end position="65"/>
    </location>
</feature>
<organism evidence="4 5">
    <name type="scientific">Desulforamulus profundi</name>
    <dbReference type="NCBI Taxonomy" id="1383067"/>
    <lineage>
        <taxon>Bacteria</taxon>
        <taxon>Bacillati</taxon>
        <taxon>Bacillota</taxon>
        <taxon>Clostridia</taxon>
        <taxon>Eubacteriales</taxon>
        <taxon>Peptococcaceae</taxon>
        <taxon>Desulforamulus</taxon>
    </lineage>
</organism>
<keyword evidence="2" id="KW-0560">Oxidoreductase</keyword>
<dbReference type="GO" id="GO:0016491">
    <property type="term" value="F:oxidoreductase activity"/>
    <property type="evidence" value="ECO:0007669"/>
    <property type="project" value="UniProtKB-KW"/>
</dbReference>
<accession>A0A2C6ME56</accession>
<evidence type="ECO:0000256" key="1">
    <source>
        <dbReference type="ARBA" id="ARBA00007118"/>
    </source>
</evidence>
<dbReference type="PANTHER" id="PTHR43673:SF10">
    <property type="entry name" value="NADH DEHYDROGENASE_NAD(P)H NITROREDUCTASE XCC3605-RELATED"/>
    <property type="match status" value="1"/>
</dbReference>
<dbReference type="Gene3D" id="3.40.109.10">
    <property type="entry name" value="NADH Oxidase"/>
    <property type="match status" value="1"/>
</dbReference>
<proteinExistence type="inferred from homology"/>
<gene>
    <name evidence="4" type="ORF">P378_10165</name>
</gene>
<evidence type="ECO:0000313" key="5">
    <source>
        <dbReference type="Proteomes" id="UP000222564"/>
    </source>
</evidence>
<name>A0A2C6ME56_9FIRM</name>
<dbReference type="OrthoDB" id="9812105at2"/>